<dbReference type="Proteomes" id="UP000317378">
    <property type="component" value="Unassembled WGS sequence"/>
</dbReference>
<dbReference type="EMBL" id="VCHX02000079">
    <property type="protein sequence ID" value="TPQ22696.1"/>
    <property type="molecule type" value="Genomic_DNA"/>
</dbReference>
<protein>
    <submittedName>
        <fullName evidence="2">Uncharacterized protein</fullName>
    </submittedName>
</protein>
<dbReference type="AlphaFoldDB" id="A0A505DMW9"/>
<proteinExistence type="predicted"/>
<keyword evidence="3" id="KW-1185">Reference proteome</keyword>
<evidence type="ECO:0000313" key="2">
    <source>
        <dbReference type="EMBL" id="TPQ22696.1"/>
    </source>
</evidence>
<accession>A0A505DMW9</accession>
<sequence length="116" mass="11822">MAEGVILTGTARGRGTRPGPPGPASRPGTATGVATCRSPWPGYPSASPSLGGARPVAPIGPNDVAEPARRPREFCSPWCRGPVQVLRNGGPLPGGPGLLLHAADYWSLSFGRNSEG</sequence>
<feature type="region of interest" description="Disordered" evidence="1">
    <location>
        <begin position="1"/>
        <end position="69"/>
    </location>
</feature>
<name>A0A505DMW9_9ACTN</name>
<comment type="caution">
    <text evidence="2">The sequence shown here is derived from an EMBL/GenBank/DDBJ whole genome shotgun (WGS) entry which is preliminary data.</text>
</comment>
<organism evidence="2 3">
    <name type="scientific">Streptomyces sporangiiformans</name>
    <dbReference type="NCBI Taxonomy" id="2315329"/>
    <lineage>
        <taxon>Bacteria</taxon>
        <taxon>Bacillati</taxon>
        <taxon>Actinomycetota</taxon>
        <taxon>Actinomycetes</taxon>
        <taxon>Kitasatosporales</taxon>
        <taxon>Streptomycetaceae</taxon>
        <taxon>Streptomyces</taxon>
    </lineage>
</organism>
<gene>
    <name evidence="2" type="ORF">FGD71_008560</name>
</gene>
<reference evidence="2 3" key="1">
    <citation type="submission" date="2019-06" db="EMBL/GenBank/DDBJ databases">
        <title>Streptomyces sporangiiformans sp. nov., a novel actinomycete isolated from soil in Mount Song.</title>
        <authorList>
            <person name="Han L."/>
        </authorList>
    </citation>
    <scope>NUCLEOTIDE SEQUENCE [LARGE SCALE GENOMIC DNA]</scope>
    <source>
        <strain evidence="2 3">NEAU-SSA 1</strain>
    </source>
</reference>
<evidence type="ECO:0000313" key="3">
    <source>
        <dbReference type="Proteomes" id="UP000317378"/>
    </source>
</evidence>
<evidence type="ECO:0000256" key="1">
    <source>
        <dbReference type="SAM" id="MobiDB-lite"/>
    </source>
</evidence>